<evidence type="ECO:0000313" key="4">
    <source>
        <dbReference type="EMBL" id="KAJ3641404.1"/>
    </source>
</evidence>
<keyword evidence="5" id="KW-1185">Reference proteome</keyword>
<dbReference type="PANTHER" id="PTHR48257:SF1">
    <property type="match status" value="1"/>
</dbReference>
<evidence type="ECO:0000313" key="5">
    <source>
        <dbReference type="Proteomes" id="UP001168821"/>
    </source>
</evidence>
<keyword evidence="1" id="KW-0175">Coiled coil</keyword>
<organism evidence="4 5">
    <name type="scientific">Zophobas morio</name>
    <dbReference type="NCBI Taxonomy" id="2755281"/>
    <lineage>
        <taxon>Eukaryota</taxon>
        <taxon>Metazoa</taxon>
        <taxon>Ecdysozoa</taxon>
        <taxon>Arthropoda</taxon>
        <taxon>Hexapoda</taxon>
        <taxon>Insecta</taxon>
        <taxon>Pterygota</taxon>
        <taxon>Neoptera</taxon>
        <taxon>Endopterygota</taxon>
        <taxon>Coleoptera</taxon>
        <taxon>Polyphaga</taxon>
        <taxon>Cucujiformia</taxon>
        <taxon>Tenebrionidae</taxon>
        <taxon>Zophobas</taxon>
    </lineage>
</organism>
<sequence length="762" mass="86800">MDPAPSSSRTSNLESNAPYPVENCEIVCELPPAAESSDEIADLQENYNTLTLELQNEKRSHARCAVKLKKFENKLKKHSQSIEALEKIYTDAENSDEKAIFLLDLLHNYNKKSPRWSELSVRLCTVWRYCSPKCYEFCHKNLVKLPSRSTIVRHLGNFNGQNNLIKERLCAEVVNLKHPVQRLCSLIIDDMSIKEKMYYSRTEDYIYGLETINSNSITEHPKVANKMACFVANGLSASFTIVAGYFFHSSMPASDFHSLTLQVIKLLTDCGFMVLRIVTDNHPSNVALFKNLCGGTLENYFNHPYLPMPIFLSFDYCHAIKNARNLFLSHNMNSTTGVISSSYLNTLYGLQRGWPLKPVRYLTKKHLYPSNLEKMNVLRAVQIFSPTVTSALKLLKEEKYKDFVDSDATILYMENMFHFFQVHNISSRRHYIHALDSNVAPYVNISDQRLHWLNTTFQNYIDDIQSTSASTGYKCLSSETAHALKFIAKSTFLCVQFLLIQAGFYYVLTRSFSSDAVEATFSHIRLKGGSNDATDARAAEYALRQILRTGILKSSSSANTVRTLSHISRNELSHQKSTVDEFAEQHVEELFLPTDLRFKIHSLQRNEIPEMNLYSASVAFLSGYIIMKLQKKYQCDDCIAPLVSTTMPGPLLKLITLQDHGGLVYPNELFVGLVKRIADVIQDILPYLKKEKTCGQLIKILQSTLQKNSLLVCRQHQNEICIMVLTIIAKPVLSNICLEKTDSLKRKLILDHKPQSRKILKV</sequence>
<dbReference type="Pfam" id="PF21787">
    <property type="entry name" value="TNP-like_RNaseH_N"/>
    <property type="match status" value="1"/>
</dbReference>
<dbReference type="Pfam" id="PF21788">
    <property type="entry name" value="TNP-like_GBD"/>
    <property type="match status" value="1"/>
</dbReference>
<evidence type="ECO:0000256" key="1">
    <source>
        <dbReference type="SAM" id="Coils"/>
    </source>
</evidence>
<dbReference type="InterPro" id="IPR048366">
    <property type="entry name" value="TNP-like_GBD"/>
</dbReference>
<protein>
    <recommendedName>
        <fullName evidence="6">THAP domain-containing protein 9</fullName>
    </recommendedName>
</protein>
<comment type="caution">
    <text evidence="4">The sequence shown here is derived from an EMBL/GenBank/DDBJ whole genome shotgun (WGS) entry which is preliminary data.</text>
</comment>
<feature type="domain" description="Transposable element P transposase-like RNase H" evidence="2">
    <location>
        <begin position="174"/>
        <end position="292"/>
    </location>
</feature>
<evidence type="ECO:0000259" key="3">
    <source>
        <dbReference type="Pfam" id="PF21788"/>
    </source>
</evidence>
<feature type="coiled-coil region" evidence="1">
    <location>
        <begin position="33"/>
        <end position="95"/>
    </location>
</feature>
<gene>
    <name evidence="4" type="ORF">Zmor_027914</name>
</gene>
<accession>A0AA38HQ18</accession>
<reference evidence="4" key="1">
    <citation type="journal article" date="2023" name="G3 (Bethesda)">
        <title>Whole genome assemblies of Zophobas morio and Tenebrio molitor.</title>
        <authorList>
            <person name="Kaur S."/>
            <person name="Stinson S.A."/>
            <person name="diCenzo G.C."/>
        </authorList>
    </citation>
    <scope>NUCLEOTIDE SEQUENCE</scope>
    <source>
        <strain evidence="4">QUZm001</strain>
    </source>
</reference>
<feature type="domain" description="Transposable element P transposase-like GTP-binding insertion" evidence="3">
    <location>
        <begin position="317"/>
        <end position="426"/>
    </location>
</feature>
<dbReference type="Proteomes" id="UP001168821">
    <property type="component" value="Unassembled WGS sequence"/>
</dbReference>
<dbReference type="AlphaFoldDB" id="A0AA38HQ18"/>
<dbReference type="PANTHER" id="PTHR48257">
    <property type="match status" value="1"/>
</dbReference>
<evidence type="ECO:0008006" key="6">
    <source>
        <dbReference type="Google" id="ProtNLM"/>
    </source>
</evidence>
<name>A0AA38HQ18_9CUCU</name>
<proteinExistence type="predicted"/>
<evidence type="ECO:0000259" key="2">
    <source>
        <dbReference type="Pfam" id="PF21787"/>
    </source>
</evidence>
<dbReference type="InterPro" id="IPR048365">
    <property type="entry name" value="TNP-like_RNaseH_N"/>
</dbReference>
<dbReference type="EMBL" id="JALNTZ010000009">
    <property type="protein sequence ID" value="KAJ3641404.1"/>
    <property type="molecule type" value="Genomic_DNA"/>
</dbReference>